<evidence type="ECO:0000256" key="7">
    <source>
        <dbReference type="ARBA" id="ARBA00032345"/>
    </source>
</evidence>
<reference evidence="12 13" key="1">
    <citation type="submission" date="2017-06" db="EMBL/GenBank/DDBJ databases">
        <authorList>
            <person name="Kim H.J."/>
            <person name="Triplett B.A."/>
        </authorList>
    </citation>
    <scope>NUCLEOTIDE SEQUENCE [LARGE SCALE GENOMIC DNA]</scope>
    <source>
        <strain evidence="12 13">DSM 18704</strain>
    </source>
</reference>
<evidence type="ECO:0000256" key="2">
    <source>
        <dbReference type="ARBA" id="ARBA00020953"/>
    </source>
</evidence>
<proteinExistence type="inferred from homology"/>
<feature type="binding site" evidence="8">
    <location>
        <begin position="146"/>
        <end position="153"/>
    </location>
    <ligand>
        <name>GTP</name>
        <dbReference type="ChEBI" id="CHEBI:37565"/>
        <label>1</label>
    </ligand>
</feature>
<accession>A0A239JLZ6</accession>
<evidence type="ECO:0000256" key="9">
    <source>
        <dbReference type="PROSITE-ProRule" id="PRU01049"/>
    </source>
</evidence>
<dbReference type="InterPro" id="IPR031166">
    <property type="entry name" value="G_ENGA"/>
</dbReference>
<comment type="similarity">
    <text evidence="1 8 9">Belongs to the TRAFAC class TrmE-Era-EngA-EngB-Septin-like GTPase superfamily. EngA (Der) GTPase family.</text>
</comment>
<dbReference type="SUPFAM" id="SSF52540">
    <property type="entry name" value="P-loop containing nucleoside triphosphate hydrolases"/>
    <property type="match status" value="2"/>
</dbReference>
<dbReference type="PROSITE" id="PS51712">
    <property type="entry name" value="G_ENGA"/>
    <property type="match status" value="1"/>
</dbReference>
<dbReference type="GO" id="GO:0005525">
    <property type="term" value="F:GTP binding"/>
    <property type="evidence" value="ECO:0007669"/>
    <property type="project" value="UniProtKB-UniRule"/>
</dbReference>
<dbReference type="PANTHER" id="PTHR43834:SF6">
    <property type="entry name" value="GTPASE DER"/>
    <property type="match status" value="1"/>
</dbReference>
<dbReference type="NCBIfam" id="TIGR03594">
    <property type="entry name" value="GTPase_EngA"/>
    <property type="match status" value="1"/>
</dbReference>
<sequence>MAVKKDDKKRLGKKHRQASTRPKKGRSPKSTPTTGATRIGGVAPKKRKVIATKAAEEGAKKFVSRRSPEFEAKKTIAYREEEKGVGRNSAKIPEPKAPRGTARTGRIVKPATPEDDWREAELLALQQSVTLEHAASKALPLVAICGRPNVGKSTLFNRLTDSRRSIVGDEPGITRDRIYGQIEWAGRDVRIVDTGGVVPDDEALIPSEIFRQAQVALEEADAVVMVVDGRTELASPDMELARLLLRGGKPTFLAVNKIDNVEMQNAAQNFRRLGFRNVMTISAEHGHGIGDLLDAVYEVLPEDRPEVEEEPLSYDELEARDEAEADAAPIRKQRTHGEYESRETKVAIIGRPNVGKSTLLNALTETNRAIVSPIAGTTRDAVDEIVERKGHLFRFVDTAGIRRKGKTKLMAEKLSVIMARKHLEAADVSLLVIDATEGVTGIDANIGGYAHESGRSVIIVINKWDLVTTARTDGKPPVDQKVYAQQVRDALKYLEYAPLLFISAAPADGDKPRAINEVFAKVELVARERRKRVSTGQMNKFLEKVDFQRASVPMNKRVKIYYMTQAQVAPPTFVLFTDKDVKMHFSFERFLANQIRENFGFIGSPIWFKIRARNKKKVEE</sequence>
<name>A0A239JLZ6_9BACT</name>
<evidence type="ECO:0000256" key="1">
    <source>
        <dbReference type="ARBA" id="ARBA00008279"/>
    </source>
</evidence>
<keyword evidence="5 8" id="KW-0547">Nucleotide-binding</keyword>
<evidence type="ECO:0000256" key="6">
    <source>
        <dbReference type="ARBA" id="ARBA00023134"/>
    </source>
</evidence>
<dbReference type="PRINTS" id="PR00326">
    <property type="entry name" value="GTP1OBG"/>
</dbReference>
<dbReference type="Pfam" id="PF14714">
    <property type="entry name" value="KH_dom-like"/>
    <property type="match status" value="1"/>
</dbReference>
<dbReference type="FunFam" id="3.30.300.20:FF:000004">
    <property type="entry name" value="GTPase Der"/>
    <property type="match status" value="1"/>
</dbReference>
<dbReference type="Gene3D" id="3.30.300.20">
    <property type="match status" value="1"/>
</dbReference>
<dbReference type="GO" id="GO:0043022">
    <property type="term" value="F:ribosome binding"/>
    <property type="evidence" value="ECO:0007669"/>
    <property type="project" value="TreeGrafter"/>
</dbReference>
<evidence type="ECO:0000259" key="11">
    <source>
        <dbReference type="PROSITE" id="PS51712"/>
    </source>
</evidence>
<feature type="compositionally biased region" description="Basic residues" evidence="10">
    <location>
        <begin position="10"/>
        <end position="27"/>
    </location>
</feature>
<dbReference type="InterPro" id="IPR016484">
    <property type="entry name" value="GTPase_Der"/>
</dbReference>
<dbReference type="InterPro" id="IPR006073">
    <property type="entry name" value="GTP-bd"/>
</dbReference>
<feature type="binding site" evidence="8">
    <location>
        <begin position="462"/>
        <end position="465"/>
    </location>
    <ligand>
        <name>GTP</name>
        <dbReference type="ChEBI" id="CHEBI:37565"/>
        <label>2</label>
    </ligand>
</feature>
<evidence type="ECO:0000256" key="5">
    <source>
        <dbReference type="ARBA" id="ARBA00022741"/>
    </source>
</evidence>
<dbReference type="InterPro" id="IPR005225">
    <property type="entry name" value="Small_GTP-bd"/>
</dbReference>
<feature type="binding site" evidence="8">
    <location>
        <begin position="193"/>
        <end position="197"/>
    </location>
    <ligand>
        <name>GTP</name>
        <dbReference type="ChEBI" id="CHEBI:37565"/>
        <label>1</label>
    </ligand>
</feature>
<keyword evidence="4" id="KW-0677">Repeat</keyword>
<feature type="domain" description="EngA-type G" evidence="11">
    <location>
        <begin position="140"/>
        <end position="304"/>
    </location>
</feature>
<dbReference type="FunFam" id="3.40.50.300:FF:000494">
    <property type="entry name" value="tRNA modification GTPase MnmE"/>
    <property type="match status" value="1"/>
</dbReference>
<feature type="binding site" evidence="8">
    <location>
        <begin position="397"/>
        <end position="401"/>
    </location>
    <ligand>
        <name>GTP</name>
        <dbReference type="ChEBI" id="CHEBI:37565"/>
        <label>2</label>
    </ligand>
</feature>
<feature type="region of interest" description="Disordered" evidence="10">
    <location>
        <begin position="81"/>
        <end position="103"/>
    </location>
</feature>
<dbReference type="OrthoDB" id="9805918at2"/>
<dbReference type="CDD" id="cd01894">
    <property type="entry name" value="EngA1"/>
    <property type="match status" value="1"/>
</dbReference>
<comment type="function">
    <text evidence="8">GTPase that plays an essential role in the late steps of ribosome biogenesis.</text>
</comment>
<keyword evidence="3 8" id="KW-0690">Ribosome biogenesis</keyword>
<dbReference type="PANTHER" id="PTHR43834">
    <property type="entry name" value="GTPASE DER"/>
    <property type="match status" value="1"/>
</dbReference>
<dbReference type="Proteomes" id="UP000198356">
    <property type="component" value="Unassembled WGS sequence"/>
</dbReference>
<dbReference type="InterPro" id="IPR015946">
    <property type="entry name" value="KH_dom-like_a/b"/>
</dbReference>
<feature type="binding site" evidence="8">
    <location>
        <begin position="350"/>
        <end position="357"/>
    </location>
    <ligand>
        <name>GTP</name>
        <dbReference type="ChEBI" id="CHEBI:37565"/>
        <label>2</label>
    </ligand>
</feature>
<dbReference type="EMBL" id="FZOU01000004">
    <property type="protein sequence ID" value="SNT06855.1"/>
    <property type="molecule type" value="Genomic_DNA"/>
</dbReference>
<dbReference type="GO" id="GO:0042254">
    <property type="term" value="P:ribosome biogenesis"/>
    <property type="evidence" value="ECO:0007669"/>
    <property type="project" value="UniProtKB-KW"/>
</dbReference>
<evidence type="ECO:0000313" key="13">
    <source>
        <dbReference type="Proteomes" id="UP000198356"/>
    </source>
</evidence>
<comment type="subunit">
    <text evidence="8">Associates with the 50S ribosomal subunit.</text>
</comment>
<gene>
    <name evidence="8" type="primary">der</name>
    <name evidence="12" type="ORF">SAMN05421770_10425</name>
</gene>
<dbReference type="Pfam" id="PF01926">
    <property type="entry name" value="MMR_HSR1"/>
    <property type="match status" value="2"/>
</dbReference>
<organism evidence="12 13">
    <name type="scientific">Granulicella rosea</name>
    <dbReference type="NCBI Taxonomy" id="474952"/>
    <lineage>
        <taxon>Bacteria</taxon>
        <taxon>Pseudomonadati</taxon>
        <taxon>Acidobacteriota</taxon>
        <taxon>Terriglobia</taxon>
        <taxon>Terriglobales</taxon>
        <taxon>Acidobacteriaceae</taxon>
        <taxon>Granulicella</taxon>
    </lineage>
</organism>
<protein>
    <recommendedName>
        <fullName evidence="2 8">GTPase Der</fullName>
    </recommendedName>
    <alternativeName>
        <fullName evidence="7 8">GTP-binding protein EngA</fullName>
    </alternativeName>
</protein>
<dbReference type="AlphaFoldDB" id="A0A239JLZ6"/>
<evidence type="ECO:0000256" key="3">
    <source>
        <dbReference type="ARBA" id="ARBA00022517"/>
    </source>
</evidence>
<feature type="region of interest" description="Disordered" evidence="10">
    <location>
        <begin position="1"/>
        <end position="47"/>
    </location>
</feature>
<dbReference type="RefSeq" id="WP_089408701.1">
    <property type="nucleotide sequence ID" value="NZ_FZOU01000004.1"/>
</dbReference>
<feature type="binding site" evidence="8">
    <location>
        <begin position="256"/>
        <end position="259"/>
    </location>
    <ligand>
        <name>GTP</name>
        <dbReference type="ChEBI" id="CHEBI:37565"/>
        <label>1</label>
    </ligand>
</feature>
<evidence type="ECO:0000313" key="12">
    <source>
        <dbReference type="EMBL" id="SNT06855.1"/>
    </source>
</evidence>
<evidence type="ECO:0000256" key="10">
    <source>
        <dbReference type="SAM" id="MobiDB-lite"/>
    </source>
</evidence>
<keyword evidence="6 8" id="KW-0342">GTP-binding</keyword>
<keyword evidence="13" id="KW-1185">Reference proteome</keyword>
<dbReference type="NCBIfam" id="TIGR00231">
    <property type="entry name" value="small_GTP"/>
    <property type="match status" value="2"/>
</dbReference>
<evidence type="ECO:0000256" key="8">
    <source>
        <dbReference type="HAMAP-Rule" id="MF_00195"/>
    </source>
</evidence>
<dbReference type="FunFam" id="3.40.50.300:FF:000057">
    <property type="entry name" value="GTPase Der"/>
    <property type="match status" value="1"/>
</dbReference>
<dbReference type="HAMAP" id="MF_00195">
    <property type="entry name" value="GTPase_Der"/>
    <property type="match status" value="1"/>
</dbReference>
<dbReference type="CDD" id="cd01895">
    <property type="entry name" value="EngA2"/>
    <property type="match status" value="1"/>
</dbReference>
<dbReference type="InterPro" id="IPR032859">
    <property type="entry name" value="KH_dom-like"/>
</dbReference>
<dbReference type="Gene3D" id="3.40.50.300">
    <property type="entry name" value="P-loop containing nucleotide triphosphate hydrolases"/>
    <property type="match status" value="2"/>
</dbReference>
<dbReference type="InterPro" id="IPR027417">
    <property type="entry name" value="P-loop_NTPase"/>
</dbReference>
<evidence type="ECO:0000256" key="4">
    <source>
        <dbReference type="ARBA" id="ARBA00022737"/>
    </source>
</evidence>